<dbReference type="InterPro" id="IPR022742">
    <property type="entry name" value="Hydrolase_4"/>
</dbReference>
<keyword evidence="3" id="KW-1185">Reference proteome</keyword>
<dbReference type="RefSeq" id="WP_270879290.1">
    <property type="nucleotide sequence ID" value="NZ_JAQFVF010000023.1"/>
</dbReference>
<protein>
    <submittedName>
        <fullName evidence="2">Alpha/beta fold hydrolase</fullName>
    </submittedName>
</protein>
<organism evidence="2 3">
    <name type="scientific">Paenibacillus aestuarii</name>
    <dbReference type="NCBI Taxonomy" id="516965"/>
    <lineage>
        <taxon>Bacteria</taxon>
        <taxon>Bacillati</taxon>
        <taxon>Bacillota</taxon>
        <taxon>Bacilli</taxon>
        <taxon>Bacillales</taxon>
        <taxon>Paenibacillaceae</taxon>
        <taxon>Paenibacillus</taxon>
    </lineage>
</organism>
<gene>
    <name evidence="2" type="ORF">ACFPOG_33010</name>
</gene>
<dbReference type="SUPFAM" id="SSF53474">
    <property type="entry name" value="alpha/beta-Hydrolases"/>
    <property type="match status" value="1"/>
</dbReference>
<sequence length="315" mass="35709">MQKKHFVWKDSKGNAIYVYEWLPDKQTPIKAVVQISHGMAETAARYERLALFLTQQGYAVYANDHLGHGKTAGSPEQVGKLPKDSFRCLVSHMSGITSHLRIKYGMKLPFFIFGHSMGSFLTQHYMVSYMNTNPDHVQGFILSGSNGPQGAMLNGGIAIARLECALLGDHHRSKVINTLVFGAYNKKFAPNRTPSDWISRDGQEVDKYEADPYCGVIFTAGFYRDFFRGLKEIHRYDYVCKLRKGLKVFVLSGEEDPVGDQGKGVKKLIRMYESLGLQHVSYKLYPGGRHEMLNETNRDEVMQDVLTWLDGQVQR</sequence>
<comment type="caution">
    <text evidence="2">The sequence shown here is derived from an EMBL/GenBank/DDBJ whole genome shotgun (WGS) entry which is preliminary data.</text>
</comment>
<accession>A0ABW0KJX2</accession>
<evidence type="ECO:0000259" key="1">
    <source>
        <dbReference type="Pfam" id="PF12146"/>
    </source>
</evidence>
<evidence type="ECO:0000313" key="2">
    <source>
        <dbReference type="EMBL" id="MFC5453036.1"/>
    </source>
</evidence>
<keyword evidence="2" id="KW-0378">Hydrolase</keyword>
<dbReference type="Gene3D" id="3.40.50.1820">
    <property type="entry name" value="alpha/beta hydrolase"/>
    <property type="match status" value="1"/>
</dbReference>
<dbReference type="InterPro" id="IPR051044">
    <property type="entry name" value="MAG_DAG_Lipase"/>
</dbReference>
<dbReference type="Proteomes" id="UP001596044">
    <property type="component" value="Unassembled WGS sequence"/>
</dbReference>
<dbReference type="PANTHER" id="PTHR11614">
    <property type="entry name" value="PHOSPHOLIPASE-RELATED"/>
    <property type="match status" value="1"/>
</dbReference>
<name>A0ABW0KJX2_9BACL</name>
<dbReference type="EMBL" id="JBHSMJ010000065">
    <property type="protein sequence ID" value="MFC5453036.1"/>
    <property type="molecule type" value="Genomic_DNA"/>
</dbReference>
<evidence type="ECO:0000313" key="3">
    <source>
        <dbReference type="Proteomes" id="UP001596044"/>
    </source>
</evidence>
<dbReference type="InterPro" id="IPR029058">
    <property type="entry name" value="AB_hydrolase_fold"/>
</dbReference>
<feature type="domain" description="Serine aminopeptidase S33" evidence="1">
    <location>
        <begin position="28"/>
        <end position="297"/>
    </location>
</feature>
<reference evidence="3" key="1">
    <citation type="journal article" date="2019" name="Int. J. Syst. Evol. Microbiol.">
        <title>The Global Catalogue of Microorganisms (GCM) 10K type strain sequencing project: providing services to taxonomists for standard genome sequencing and annotation.</title>
        <authorList>
            <consortium name="The Broad Institute Genomics Platform"/>
            <consortium name="The Broad Institute Genome Sequencing Center for Infectious Disease"/>
            <person name="Wu L."/>
            <person name="Ma J."/>
        </authorList>
    </citation>
    <scope>NUCLEOTIDE SEQUENCE [LARGE SCALE GENOMIC DNA]</scope>
    <source>
        <strain evidence="3">KACC 11904</strain>
    </source>
</reference>
<dbReference type="GO" id="GO:0016787">
    <property type="term" value="F:hydrolase activity"/>
    <property type="evidence" value="ECO:0007669"/>
    <property type="project" value="UniProtKB-KW"/>
</dbReference>
<dbReference type="Pfam" id="PF12146">
    <property type="entry name" value="Hydrolase_4"/>
    <property type="match status" value="1"/>
</dbReference>
<proteinExistence type="predicted"/>